<feature type="transmembrane region" description="Helical" evidence="1">
    <location>
        <begin position="432"/>
        <end position="452"/>
    </location>
</feature>
<keyword evidence="2" id="KW-0808">Transferase</keyword>
<dbReference type="RefSeq" id="WP_124793937.1">
    <property type="nucleotide sequence ID" value="NZ_RQYC01000001.1"/>
</dbReference>
<gene>
    <name evidence="2" type="ORF">EII21_01475</name>
</gene>
<feature type="transmembrane region" description="Helical" evidence="1">
    <location>
        <begin position="129"/>
        <end position="162"/>
    </location>
</feature>
<dbReference type="AlphaFoldDB" id="A0A3P2A8L7"/>
<dbReference type="EMBL" id="RQYC01000001">
    <property type="protein sequence ID" value="RRD91767.1"/>
    <property type="molecule type" value="Genomic_DNA"/>
</dbReference>
<accession>A0A3P2A8L7</accession>
<protein>
    <submittedName>
        <fullName evidence="2">Glycosyltransferase family 39 protein</fullName>
    </submittedName>
</protein>
<dbReference type="Proteomes" id="UP000269923">
    <property type="component" value="Unassembled WGS sequence"/>
</dbReference>
<feature type="transmembrane region" description="Helical" evidence="1">
    <location>
        <begin position="216"/>
        <end position="239"/>
    </location>
</feature>
<feature type="transmembrane region" description="Helical" evidence="1">
    <location>
        <begin position="272"/>
        <end position="292"/>
    </location>
</feature>
<feature type="transmembrane region" description="Helical" evidence="1">
    <location>
        <begin position="174"/>
        <end position="204"/>
    </location>
</feature>
<organism evidence="2 3">
    <name type="scientific">Conchiformibius steedae</name>
    <dbReference type="NCBI Taxonomy" id="153493"/>
    <lineage>
        <taxon>Bacteria</taxon>
        <taxon>Pseudomonadati</taxon>
        <taxon>Pseudomonadota</taxon>
        <taxon>Betaproteobacteria</taxon>
        <taxon>Neisseriales</taxon>
        <taxon>Neisseriaceae</taxon>
        <taxon>Conchiformibius</taxon>
    </lineage>
</organism>
<keyword evidence="1" id="KW-1133">Transmembrane helix</keyword>
<evidence type="ECO:0000313" key="2">
    <source>
        <dbReference type="EMBL" id="RRD91767.1"/>
    </source>
</evidence>
<evidence type="ECO:0000256" key="1">
    <source>
        <dbReference type="SAM" id="Phobius"/>
    </source>
</evidence>
<evidence type="ECO:0000313" key="3">
    <source>
        <dbReference type="Proteomes" id="UP000269923"/>
    </source>
</evidence>
<name>A0A3P2A8L7_9NEIS</name>
<feature type="transmembrane region" description="Helical" evidence="1">
    <location>
        <begin position="304"/>
        <end position="322"/>
    </location>
</feature>
<keyword evidence="1" id="KW-0472">Membrane</keyword>
<comment type="caution">
    <text evidence="2">The sequence shown here is derived from an EMBL/GenBank/DDBJ whole genome shotgun (WGS) entry which is preliminary data.</text>
</comment>
<feature type="transmembrane region" description="Helical" evidence="1">
    <location>
        <begin position="20"/>
        <end position="36"/>
    </location>
</feature>
<keyword evidence="3" id="KW-1185">Reference proteome</keyword>
<sequence length="539" mass="58917">MLTRLPPEHCRPAPSARESVWLLLLMAFAWLWPGVFSHDLWNPAEPQLFAVISETADKTAWLPTLQGEPYFQVAPVYVWLAKTWQTLLSPHWADAYAAARFASVSFTALGLTAAGMSAYLLFGRYCGRATVLILIGSAGMLGMGHFLGAMSVVFAGTALALWGMAWLRRNTAAGIIVTAAGTVLLGQSAGWLAAAGVMVVLLLWLRYSICEARQGLVAALVGLPVCVLPALAVQLAVLAKTDAAAFDLYVHHYLFGAFGGIAGLKAGFHGGYYLQNLLWFAFPAWALAGWTAHSGKHLLHQPSARLLLCWAAVFVPFVLLQPQRFQDHLLLLLPALAVFGSARLDYLRRGVAAFLNWFGIAAFGAAALFLWLGFLAMNFGFPAKLAERAAYFSPDYLPKISPFPITVALLFTPLWVWAITRKHIRGRQAVSNWAAGVTLVWALLMTLFLPWLDAAKSYRPLVAKIEAALPAGECLSIDPHAREAALAWAQYATVPAAAHCRYRLSQYNPQQQHAPAGKTVWQGRRPRNKTEAFVLIDTQ</sequence>
<dbReference type="STRING" id="1121352.GCA_000620925_00383"/>
<keyword evidence="1" id="KW-0812">Transmembrane</keyword>
<feature type="transmembrane region" description="Helical" evidence="1">
    <location>
        <begin position="358"/>
        <end position="381"/>
    </location>
</feature>
<proteinExistence type="predicted"/>
<feature type="transmembrane region" description="Helical" evidence="1">
    <location>
        <begin position="97"/>
        <end position="122"/>
    </location>
</feature>
<dbReference type="GO" id="GO:0016740">
    <property type="term" value="F:transferase activity"/>
    <property type="evidence" value="ECO:0007669"/>
    <property type="project" value="UniProtKB-KW"/>
</dbReference>
<reference evidence="2 3" key="1">
    <citation type="submission" date="2018-11" db="EMBL/GenBank/DDBJ databases">
        <title>Genomes From Bacteria Associated with the Canine Oral Cavity: a Test Case for Automated Genome-Based Taxonomic Assignment.</title>
        <authorList>
            <person name="Coil D.A."/>
            <person name="Jospin G."/>
            <person name="Darling A.E."/>
            <person name="Wallis C."/>
            <person name="Davis I.J."/>
            <person name="Harris S."/>
            <person name="Eisen J.A."/>
            <person name="Holcombe L.J."/>
            <person name="O'Flynn C."/>
        </authorList>
    </citation>
    <scope>NUCLEOTIDE SEQUENCE [LARGE SCALE GENOMIC DNA]</scope>
    <source>
        <strain evidence="2 3">COT-280</strain>
    </source>
</reference>
<feature type="transmembrane region" description="Helical" evidence="1">
    <location>
        <begin position="401"/>
        <end position="420"/>
    </location>
</feature>
<dbReference type="OrthoDB" id="8556356at2"/>